<accession>A0A1I4XFF2</accession>
<dbReference type="InterPro" id="IPR051842">
    <property type="entry name" value="uS12_prolyl_hydroxylase"/>
</dbReference>
<sequence>MPATLDHLISSRVRTHADEHAARFARREPFRHVVIDDFLAGPFADRLLAEFPAFERGNARNEAGELGSKSTVERIRELGHAYADLDDLIQSAEFLALLGTLTGVDDLLYDPWYFGGGTHENRAGQDLDPHVDFNRHPIENWHRRLNLIIYLNPEWEDAWGGSLELHDDPRSPDNRVRLITPLFNRCVIFETTETSWHGFARIVLPDDRRHLSRRSIALYFYTRERPAEELADTHSTIYVDRPLPDHFKPGTVLSDADVEELRTLLARRDQHNQRLYRDITRLNTELEQASAALNAGRLGRLRFFVQRLRRKLKF</sequence>
<keyword evidence="6" id="KW-1185">Reference proteome</keyword>
<evidence type="ECO:0000256" key="1">
    <source>
        <dbReference type="ARBA" id="ARBA00001961"/>
    </source>
</evidence>
<comment type="cofactor">
    <cofactor evidence="1">
        <name>L-ascorbate</name>
        <dbReference type="ChEBI" id="CHEBI:38290"/>
    </cofactor>
</comment>
<dbReference type="SMART" id="SM00702">
    <property type="entry name" value="P4Hc"/>
    <property type="match status" value="1"/>
</dbReference>
<keyword evidence="3" id="KW-0560">Oxidoreductase</keyword>
<dbReference type="GO" id="GO:0005506">
    <property type="term" value="F:iron ion binding"/>
    <property type="evidence" value="ECO:0007669"/>
    <property type="project" value="InterPro"/>
</dbReference>
<organism evidence="5 6">
    <name type="scientific">Dokdonella immobilis</name>
    <dbReference type="NCBI Taxonomy" id="578942"/>
    <lineage>
        <taxon>Bacteria</taxon>
        <taxon>Pseudomonadati</taxon>
        <taxon>Pseudomonadota</taxon>
        <taxon>Gammaproteobacteria</taxon>
        <taxon>Lysobacterales</taxon>
        <taxon>Rhodanobacteraceae</taxon>
        <taxon>Dokdonella</taxon>
    </lineage>
</organism>
<dbReference type="InterPro" id="IPR044862">
    <property type="entry name" value="Pro_4_hyd_alph_FE2OG_OXY"/>
</dbReference>
<dbReference type="PANTHER" id="PTHR12117:SF0">
    <property type="entry name" value="PROLYL 3-HYDROXYLASE OGFOD1"/>
    <property type="match status" value="1"/>
</dbReference>
<dbReference type="GO" id="GO:0031543">
    <property type="term" value="F:peptidyl-proline dioxygenase activity"/>
    <property type="evidence" value="ECO:0007669"/>
    <property type="project" value="TreeGrafter"/>
</dbReference>
<dbReference type="STRING" id="578942.SAMN05216289_10976"/>
<dbReference type="GO" id="GO:0005737">
    <property type="term" value="C:cytoplasm"/>
    <property type="evidence" value="ECO:0007669"/>
    <property type="project" value="TreeGrafter"/>
</dbReference>
<dbReference type="InterPro" id="IPR006620">
    <property type="entry name" value="Pro_4_hyd_alph"/>
</dbReference>
<dbReference type="Gene3D" id="2.60.120.620">
    <property type="entry name" value="q2cbj1_9rhob like domain"/>
    <property type="match status" value="1"/>
</dbReference>
<evidence type="ECO:0000313" key="5">
    <source>
        <dbReference type="EMBL" id="SFN24040.1"/>
    </source>
</evidence>
<protein>
    <submittedName>
        <fullName evidence="5">Proline 4-hydroxylase (Includes Rps23 Pro-64 3,4-dihydroxylase Tpa1), contains SM-20 domain</fullName>
    </submittedName>
</protein>
<evidence type="ECO:0000256" key="2">
    <source>
        <dbReference type="ARBA" id="ARBA00022964"/>
    </source>
</evidence>
<evidence type="ECO:0000259" key="4">
    <source>
        <dbReference type="SMART" id="SM00702"/>
    </source>
</evidence>
<feature type="domain" description="Prolyl 4-hydroxylase alpha subunit" evidence="4">
    <location>
        <begin position="30"/>
        <end position="221"/>
    </location>
</feature>
<dbReference type="PANTHER" id="PTHR12117">
    <property type="entry name" value="HISTONE ACETYLTRANSFERASE COMPLEX"/>
    <property type="match status" value="1"/>
</dbReference>
<dbReference type="GO" id="GO:0031418">
    <property type="term" value="F:L-ascorbic acid binding"/>
    <property type="evidence" value="ECO:0007669"/>
    <property type="project" value="InterPro"/>
</dbReference>
<evidence type="ECO:0000256" key="3">
    <source>
        <dbReference type="ARBA" id="ARBA00023002"/>
    </source>
</evidence>
<dbReference type="Proteomes" id="UP000198575">
    <property type="component" value="Unassembled WGS sequence"/>
</dbReference>
<dbReference type="EMBL" id="FOVF01000009">
    <property type="protein sequence ID" value="SFN24040.1"/>
    <property type="molecule type" value="Genomic_DNA"/>
</dbReference>
<gene>
    <name evidence="5" type="ORF">SAMN05216289_10976</name>
</gene>
<dbReference type="GO" id="GO:0006449">
    <property type="term" value="P:regulation of translational termination"/>
    <property type="evidence" value="ECO:0007669"/>
    <property type="project" value="TreeGrafter"/>
</dbReference>
<evidence type="ECO:0000313" key="6">
    <source>
        <dbReference type="Proteomes" id="UP000198575"/>
    </source>
</evidence>
<name>A0A1I4XFF2_9GAMM</name>
<proteinExistence type="predicted"/>
<dbReference type="AlphaFoldDB" id="A0A1I4XFF2"/>
<reference evidence="5 6" key="1">
    <citation type="submission" date="2016-10" db="EMBL/GenBank/DDBJ databases">
        <authorList>
            <person name="de Groot N.N."/>
        </authorList>
    </citation>
    <scope>NUCLEOTIDE SEQUENCE [LARGE SCALE GENOMIC DNA]</scope>
    <source>
        <strain evidence="5 6">CGMCC 1.7659</strain>
    </source>
</reference>
<dbReference type="OrthoDB" id="9783171at2"/>
<dbReference type="RefSeq" id="WP_092407029.1">
    <property type="nucleotide sequence ID" value="NZ_FOVF01000009.1"/>
</dbReference>
<dbReference type="Pfam" id="PF13640">
    <property type="entry name" value="2OG-FeII_Oxy_3"/>
    <property type="match status" value="1"/>
</dbReference>
<keyword evidence="2" id="KW-0223">Dioxygenase</keyword>